<dbReference type="PANTHER" id="PTHR30624">
    <property type="entry name" value="UNCHARACTERIZED PROTEIN TLDD AND PMBA"/>
    <property type="match status" value="1"/>
</dbReference>
<dbReference type="HOGENOM" id="CLU_026425_1_1_9"/>
<dbReference type="AlphaFoldDB" id="R4JY60"/>
<dbReference type="STRING" id="86416.Clopa_0142"/>
<dbReference type="EMBL" id="CP003261">
    <property type="protein sequence ID" value="AGK95223.1"/>
    <property type="molecule type" value="Genomic_DNA"/>
</dbReference>
<dbReference type="OrthoDB" id="9803213at2"/>
<dbReference type="GO" id="GO:0006508">
    <property type="term" value="P:proteolysis"/>
    <property type="evidence" value="ECO:0007669"/>
    <property type="project" value="UniProtKB-KW"/>
</dbReference>
<dbReference type="InterPro" id="IPR051463">
    <property type="entry name" value="Peptidase_U62_metallo"/>
</dbReference>
<dbReference type="KEGG" id="cpas:Clopa_0142"/>
<accession>R4JY60</accession>
<evidence type="ECO:0000259" key="2">
    <source>
        <dbReference type="Pfam" id="PF19289"/>
    </source>
</evidence>
<reference evidence="3 4" key="1">
    <citation type="submission" date="2012-01" db="EMBL/GenBank/DDBJ databases">
        <title>Complete sequence of chromosome of Clostridium pasteurianum BC1.</title>
        <authorList>
            <consortium name="US DOE Joint Genome Institute"/>
            <person name="Lucas S."/>
            <person name="Han J."/>
            <person name="Lapidus A."/>
            <person name="Cheng J.-F."/>
            <person name="Goodwin L."/>
            <person name="Pitluck S."/>
            <person name="Peters L."/>
            <person name="Mikhailova N."/>
            <person name="Teshima H."/>
            <person name="Detter J.C."/>
            <person name="Han C."/>
            <person name="Tapia R."/>
            <person name="Land M."/>
            <person name="Hauser L."/>
            <person name="Kyrpides N."/>
            <person name="Ivanova N."/>
            <person name="Pagani I."/>
            <person name="Dunn J."/>
            <person name="Taghavi S."/>
            <person name="Francis A."/>
            <person name="van der Lelie D."/>
            <person name="Woyke T."/>
        </authorList>
    </citation>
    <scope>NUCLEOTIDE SEQUENCE [LARGE SCALE GENOMIC DNA]</scope>
    <source>
        <strain evidence="3 4">BC1</strain>
    </source>
</reference>
<protein>
    <submittedName>
        <fullName evidence="3">Putative Zn-dependent protease-like protein</fullName>
    </submittedName>
</protein>
<evidence type="ECO:0000256" key="1">
    <source>
        <dbReference type="ARBA" id="ARBA00005836"/>
    </source>
</evidence>
<keyword evidence="3" id="KW-0645">Protease</keyword>
<gene>
    <name evidence="3" type="ORF">Clopa_0142</name>
</gene>
<dbReference type="InterPro" id="IPR036059">
    <property type="entry name" value="TldD/PmbA_sf"/>
</dbReference>
<comment type="similarity">
    <text evidence="1">Belongs to the peptidase U62 family.</text>
</comment>
<proteinExistence type="inferred from homology"/>
<dbReference type="PANTHER" id="PTHR30624:SF0">
    <property type="entry name" value="METALLOPROTEASE SLR0863"/>
    <property type="match status" value="1"/>
</dbReference>
<dbReference type="PATRIC" id="fig|86416.3.peg.120"/>
<feature type="domain" description="Metalloprotease TldD/E C-terminal" evidence="2">
    <location>
        <begin position="242"/>
        <end position="468"/>
    </location>
</feature>
<dbReference type="Pfam" id="PF19289">
    <property type="entry name" value="PmbA_TldD_3rd"/>
    <property type="match status" value="1"/>
</dbReference>
<evidence type="ECO:0000313" key="3">
    <source>
        <dbReference type="EMBL" id="AGK95223.1"/>
    </source>
</evidence>
<sequence>MKVKISNFLLEKKSMLKKLIDILSIEFKYVSVLGTDSFGKQYLVQKTGISVEDSFWNERGFVVRVYNDIGYSEYSFNDIDAISIEKIAKNIKTRVNNQIEKMRSSVNITSYPIISEEEISKSFLGDVEIPFEKISDKEIIGKLTGLNKKAALISEFLIDCKFKLQQVHVSKIFITNKKKLSQSYVWSEGYIFPITRKEENTKFNFCSFSGLKGAEILEEMDSKVDETVDMAVRLLDAKPLEPGEYDAVCSPDVSGIIAHEAFGHGVEMDMFVKNRAKAREYIDKPVASPIVTMRDGAASAMEVSSYLFDDEGILGGDTTIIKNGILKTGICDLLSSLRLGIKPTGNGKRQSFERKVYTRMTNTFFENGTDKLEDMIASIKYGYFLDCPTSGMEDPKNWGIQCMVNYGLEIKDGKFTGNIVSPVVMTGYVPDLLKSISMVSDEAELKGSGACGKGYKEFVKVSSGGPYIKARVRLG</sequence>
<dbReference type="GO" id="GO:0005829">
    <property type="term" value="C:cytosol"/>
    <property type="evidence" value="ECO:0007669"/>
    <property type="project" value="TreeGrafter"/>
</dbReference>
<keyword evidence="3" id="KW-0378">Hydrolase</keyword>
<dbReference type="Proteomes" id="UP000013523">
    <property type="component" value="Chromosome"/>
</dbReference>
<dbReference type="SUPFAM" id="SSF111283">
    <property type="entry name" value="Putative modulator of DNA gyrase, PmbA/TldD"/>
    <property type="match status" value="1"/>
</dbReference>
<dbReference type="GO" id="GO:0008237">
    <property type="term" value="F:metallopeptidase activity"/>
    <property type="evidence" value="ECO:0007669"/>
    <property type="project" value="InterPro"/>
</dbReference>
<organism evidence="3 4">
    <name type="scientific">Clostridium pasteurianum BC1</name>
    <dbReference type="NCBI Taxonomy" id="86416"/>
    <lineage>
        <taxon>Bacteria</taxon>
        <taxon>Bacillati</taxon>
        <taxon>Bacillota</taxon>
        <taxon>Clostridia</taxon>
        <taxon>Eubacteriales</taxon>
        <taxon>Clostridiaceae</taxon>
        <taxon>Clostridium</taxon>
    </lineage>
</organism>
<dbReference type="InterPro" id="IPR045569">
    <property type="entry name" value="Metalloprtase-TldD/E_C"/>
</dbReference>
<dbReference type="RefSeq" id="WP_015613550.1">
    <property type="nucleotide sequence ID" value="NC_021182.1"/>
</dbReference>
<evidence type="ECO:0000313" key="4">
    <source>
        <dbReference type="Proteomes" id="UP000013523"/>
    </source>
</evidence>
<keyword evidence="4" id="KW-1185">Reference proteome</keyword>
<dbReference type="eggNOG" id="COG0312">
    <property type="taxonomic scope" value="Bacteria"/>
</dbReference>
<name>R4JY60_CLOPA</name>